<evidence type="ECO:0000256" key="2">
    <source>
        <dbReference type="SAM" id="Phobius"/>
    </source>
</evidence>
<accession>A0A3S5IT11</accession>
<dbReference type="EMBL" id="MKKU01000295">
    <property type="protein sequence ID" value="RNF16384.1"/>
    <property type="molecule type" value="Genomic_DNA"/>
</dbReference>
<evidence type="ECO:0000313" key="4">
    <source>
        <dbReference type="Proteomes" id="UP000284403"/>
    </source>
</evidence>
<proteinExistence type="predicted"/>
<keyword evidence="2" id="KW-0472">Membrane</keyword>
<feature type="compositionally biased region" description="Polar residues" evidence="1">
    <location>
        <begin position="51"/>
        <end position="60"/>
    </location>
</feature>
<keyword evidence="2" id="KW-1133">Transmembrane helix</keyword>
<evidence type="ECO:0000313" key="3">
    <source>
        <dbReference type="EMBL" id="RNF16384.1"/>
    </source>
</evidence>
<feature type="transmembrane region" description="Helical" evidence="2">
    <location>
        <begin position="83"/>
        <end position="101"/>
    </location>
</feature>
<keyword evidence="4" id="KW-1185">Reference proteome</keyword>
<keyword evidence="2" id="KW-0812">Transmembrane</keyword>
<protein>
    <submittedName>
        <fullName evidence="3">Uncharacterized protein</fullName>
    </submittedName>
</protein>
<reference evidence="3 4" key="1">
    <citation type="journal article" date="2018" name="BMC Genomics">
        <title>Genomic comparison of Trypanosoma conorhini and Trypanosoma rangeli to Trypanosoma cruzi strains of high and low virulence.</title>
        <authorList>
            <person name="Bradwell K.R."/>
            <person name="Koparde V.N."/>
            <person name="Matveyev A.V."/>
            <person name="Serrano M.G."/>
            <person name="Alves J.M."/>
            <person name="Parikh H."/>
            <person name="Huang B."/>
            <person name="Lee V."/>
            <person name="Espinosa-Alvarez O."/>
            <person name="Ortiz P.A."/>
            <person name="Costa-Martins A.G."/>
            <person name="Teixeira M.M."/>
            <person name="Buck G.A."/>
        </authorList>
    </citation>
    <scope>NUCLEOTIDE SEQUENCE [LARGE SCALE GENOMIC DNA]</scope>
    <source>
        <strain evidence="3 4">025E</strain>
    </source>
</reference>
<dbReference type="Proteomes" id="UP000284403">
    <property type="component" value="Unassembled WGS sequence"/>
</dbReference>
<gene>
    <name evidence="3" type="ORF">Tco025E_05214</name>
</gene>
<evidence type="ECO:0000256" key="1">
    <source>
        <dbReference type="SAM" id="MobiDB-lite"/>
    </source>
</evidence>
<feature type="compositionally biased region" description="Basic and acidic residues" evidence="1">
    <location>
        <begin position="14"/>
        <end position="24"/>
    </location>
</feature>
<dbReference type="AlphaFoldDB" id="A0A3S5IT11"/>
<name>A0A3S5IT11_9TRYP</name>
<sequence length="224" mass="24220">MCAELPVRNGGVGRHVEEDREKTETQQQQQQQQRRRKRSAFSPRTQEHATSRTTSKTLRQYTSVACDNEHTRNTRLPAARVDVLLLVFLSSFLSVLILLLLRRFQSPCRVLGVSAKPPAAAAAGGAPCRRACETSVAATSLPSLRPARSTEGAKTMQETPECDFSTGASCSREARWRTFSAAAYVTAAGPHATSSTHAAFASRRVRNRSSSACPSAVPTASTSS</sequence>
<comment type="caution">
    <text evidence="3">The sequence shown here is derived from an EMBL/GenBank/DDBJ whole genome shotgun (WGS) entry which is preliminary data.</text>
</comment>
<organism evidence="3 4">
    <name type="scientific">Trypanosoma conorhini</name>
    <dbReference type="NCBI Taxonomy" id="83891"/>
    <lineage>
        <taxon>Eukaryota</taxon>
        <taxon>Discoba</taxon>
        <taxon>Euglenozoa</taxon>
        <taxon>Kinetoplastea</taxon>
        <taxon>Metakinetoplastina</taxon>
        <taxon>Trypanosomatida</taxon>
        <taxon>Trypanosomatidae</taxon>
        <taxon>Trypanosoma</taxon>
    </lineage>
</organism>
<dbReference type="RefSeq" id="XP_029227782.1">
    <property type="nucleotide sequence ID" value="XM_029372115.1"/>
</dbReference>
<feature type="region of interest" description="Disordered" evidence="1">
    <location>
        <begin position="1"/>
        <end position="60"/>
    </location>
</feature>
<dbReference type="GeneID" id="40318825"/>